<dbReference type="PANTHER" id="PTHR12934">
    <property type="entry name" value="50S RIBOSOMAL PROTEIN L15"/>
    <property type="match status" value="1"/>
</dbReference>
<accession>A0A1F7I8D2</accession>
<evidence type="ECO:0000256" key="1">
    <source>
        <dbReference type="ARBA" id="ARBA00007320"/>
    </source>
</evidence>
<dbReference type="AlphaFoldDB" id="A0A1F7I8D2"/>
<dbReference type="GO" id="GO:0006412">
    <property type="term" value="P:translation"/>
    <property type="evidence" value="ECO:0007669"/>
    <property type="project" value="UniProtKB-UniRule"/>
</dbReference>
<organism evidence="7 8">
    <name type="scientific">Candidatus Roizmanbacteria bacterium RIFCSPHIGHO2_12_FULL_44_10</name>
    <dbReference type="NCBI Taxonomy" id="1802054"/>
    <lineage>
        <taxon>Bacteria</taxon>
        <taxon>Candidatus Roizmaniibacteriota</taxon>
    </lineage>
</organism>
<dbReference type="Proteomes" id="UP000179024">
    <property type="component" value="Unassembled WGS sequence"/>
</dbReference>
<dbReference type="NCBIfam" id="TIGR01071">
    <property type="entry name" value="rplO_bact"/>
    <property type="match status" value="1"/>
</dbReference>
<reference evidence="7 8" key="1">
    <citation type="journal article" date="2016" name="Nat. Commun.">
        <title>Thousands of microbial genomes shed light on interconnected biogeochemical processes in an aquifer system.</title>
        <authorList>
            <person name="Anantharaman K."/>
            <person name="Brown C.T."/>
            <person name="Hug L.A."/>
            <person name="Sharon I."/>
            <person name="Castelle C.J."/>
            <person name="Probst A.J."/>
            <person name="Thomas B.C."/>
            <person name="Singh A."/>
            <person name="Wilkins M.J."/>
            <person name="Karaoz U."/>
            <person name="Brodie E.L."/>
            <person name="Williams K.H."/>
            <person name="Hubbard S.S."/>
            <person name="Banfield J.F."/>
        </authorList>
    </citation>
    <scope>NUCLEOTIDE SEQUENCE [LARGE SCALE GENOMIC DNA]</scope>
</reference>
<dbReference type="GO" id="GO:0003735">
    <property type="term" value="F:structural constituent of ribosome"/>
    <property type="evidence" value="ECO:0007669"/>
    <property type="project" value="InterPro"/>
</dbReference>
<comment type="subunit">
    <text evidence="4">Part of the 50S ribosomal subunit.</text>
</comment>
<keyword evidence="3 4" id="KW-0687">Ribonucleoprotein</keyword>
<dbReference type="HAMAP" id="MF_01341">
    <property type="entry name" value="Ribosomal_uL15"/>
    <property type="match status" value="1"/>
</dbReference>
<evidence type="ECO:0000256" key="5">
    <source>
        <dbReference type="SAM" id="MobiDB-lite"/>
    </source>
</evidence>
<feature type="domain" description="Large ribosomal subunit protein uL15/eL18" evidence="6">
    <location>
        <begin position="78"/>
        <end position="145"/>
    </location>
</feature>
<keyword evidence="4" id="KW-0694">RNA-binding</keyword>
<dbReference type="PANTHER" id="PTHR12934:SF11">
    <property type="entry name" value="LARGE RIBOSOMAL SUBUNIT PROTEIN UL15M"/>
    <property type="match status" value="1"/>
</dbReference>
<sequence>MNTLSSLPQIVHKRAKRLGRGTGSKAGAKSGRGTTRHQKARTSIPLFFEGGQNRMIKKFPLLRGKGKNKSVQLKRIVINMNHLNTLKKNTVVNIQQLISADIVDKSAYQAGVKIVAGGELKVALQVALPTSVRAKAMIEKAGGKIISL</sequence>
<comment type="function">
    <text evidence="4">Binds to the 23S rRNA.</text>
</comment>
<evidence type="ECO:0000313" key="8">
    <source>
        <dbReference type="Proteomes" id="UP000179024"/>
    </source>
</evidence>
<proteinExistence type="inferred from homology"/>
<feature type="region of interest" description="Disordered" evidence="5">
    <location>
        <begin position="14"/>
        <end position="40"/>
    </location>
</feature>
<name>A0A1F7I8D2_9BACT</name>
<dbReference type="EMBL" id="MGAE01000015">
    <property type="protein sequence ID" value="OGK39626.1"/>
    <property type="molecule type" value="Genomic_DNA"/>
</dbReference>
<evidence type="ECO:0000313" key="7">
    <source>
        <dbReference type="EMBL" id="OGK39626.1"/>
    </source>
</evidence>
<keyword evidence="4" id="KW-0699">rRNA-binding</keyword>
<dbReference type="InterPro" id="IPR005749">
    <property type="entry name" value="Ribosomal_uL15_bac-type"/>
</dbReference>
<evidence type="ECO:0000256" key="4">
    <source>
        <dbReference type="HAMAP-Rule" id="MF_01341"/>
    </source>
</evidence>
<evidence type="ECO:0000256" key="3">
    <source>
        <dbReference type="ARBA" id="ARBA00023274"/>
    </source>
</evidence>
<dbReference type="Pfam" id="PF00828">
    <property type="entry name" value="Ribosomal_L27A"/>
    <property type="match status" value="1"/>
</dbReference>
<dbReference type="InterPro" id="IPR021131">
    <property type="entry name" value="Ribosomal_uL15/eL18"/>
</dbReference>
<dbReference type="GO" id="GO:0015934">
    <property type="term" value="C:large ribosomal subunit"/>
    <property type="evidence" value="ECO:0007669"/>
    <property type="project" value="InterPro"/>
</dbReference>
<evidence type="ECO:0000256" key="2">
    <source>
        <dbReference type="ARBA" id="ARBA00022980"/>
    </source>
</evidence>
<comment type="caution">
    <text evidence="7">The sequence shown here is derived from an EMBL/GenBank/DDBJ whole genome shotgun (WGS) entry which is preliminary data.</text>
</comment>
<protein>
    <recommendedName>
        <fullName evidence="4">Large ribosomal subunit protein uL15</fullName>
    </recommendedName>
</protein>
<dbReference type="Gene3D" id="3.100.10.10">
    <property type="match status" value="1"/>
</dbReference>
<gene>
    <name evidence="4" type="primary">rplO</name>
    <name evidence="7" type="ORF">A3F34_03005</name>
</gene>
<comment type="similarity">
    <text evidence="1 4">Belongs to the universal ribosomal protein uL15 family.</text>
</comment>
<dbReference type="SUPFAM" id="SSF52080">
    <property type="entry name" value="Ribosomal proteins L15p and L18e"/>
    <property type="match status" value="1"/>
</dbReference>
<evidence type="ECO:0000259" key="6">
    <source>
        <dbReference type="Pfam" id="PF00828"/>
    </source>
</evidence>
<dbReference type="InterPro" id="IPR030878">
    <property type="entry name" value="Ribosomal_uL15"/>
</dbReference>
<dbReference type="InterPro" id="IPR036227">
    <property type="entry name" value="Ribosomal_uL15/eL18_sf"/>
</dbReference>
<dbReference type="GO" id="GO:0019843">
    <property type="term" value="F:rRNA binding"/>
    <property type="evidence" value="ECO:0007669"/>
    <property type="project" value="UniProtKB-UniRule"/>
</dbReference>
<keyword evidence="2 4" id="KW-0689">Ribosomal protein</keyword>